<dbReference type="GO" id="GO:0005737">
    <property type="term" value="C:cytoplasm"/>
    <property type="evidence" value="ECO:0007669"/>
    <property type="project" value="TreeGrafter"/>
</dbReference>
<dbReference type="CDD" id="cd03114">
    <property type="entry name" value="MMAA-like"/>
    <property type="match status" value="1"/>
</dbReference>
<dbReference type="OrthoDB" id="9778292at2"/>
<dbReference type="Proteomes" id="UP000317238">
    <property type="component" value="Unassembled WGS sequence"/>
</dbReference>
<accession>A0A5C5Y779</accession>
<gene>
    <name evidence="2" type="primary">argK</name>
    <name evidence="2" type="ORF">Pan14r_24550</name>
</gene>
<dbReference type="AlphaFoldDB" id="A0A5C5Y779"/>
<dbReference type="RefSeq" id="WP_145301044.1">
    <property type="nucleotide sequence ID" value="NZ_CP036319.1"/>
</dbReference>
<dbReference type="SUPFAM" id="SSF52540">
    <property type="entry name" value="P-loop containing nucleoside triphosphate hydrolases"/>
    <property type="match status" value="1"/>
</dbReference>
<dbReference type="InterPro" id="IPR005129">
    <property type="entry name" value="GTPase_ArgK"/>
</dbReference>
<keyword evidence="3" id="KW-1185">Reference proteome</keyword>
<proteinExistence type="inferred from homology"/>
<comment type="caution">
    <text evidence="2">The sequence shown here is derived from an EMBL/GenBank/DDBJ whole genome shotgun (WGS) entry which is preliminary data.</text>
</comment>
<dbReference type="Gene3D" id="3.40.50.300">
    <property type="entry name" value="P-loop containing nucleotide triphosphate hydrolases"/>
    <property type="match status" value="1"/>
</dbReference>
<keyword evidence="2" id="KW-0378">Hydrolase</keyword>
<dbReference type="Gene3D" id="1.20.5.170">
    <property type="match status" value="1"/>
</dbReference>
<dbReference type="GO" id="GO:0003924">
    <property type="term" value="F:GTPase activity"/>
    <property type="evidence" value="ECO:0007669"/>
    <property type="project" value="InterPro"/>
</dbReference>
<dbReference type="GO" id="GO:0005525">
    <property type="term" value="F:GTP binding"/>
    <property type="evidence" value="ECO:0007669"/>
    <property type="project" value="InterPro"/>
</dbReference>
<dbReference type="EC" id="3.6.-.-" evidence="2"/>
<dbReference type="PANTHER" id="PTHR23408:SF3">
    <property type="entry name" value="METHYLMALONIC ACIDURIA TYPE A PROTEIN, MITOCHONDRIAL"/>
    <property type="match status" value="1"/>
</dbReference>
<dbReference type="PANTHER" id="PTHR23408">
    <property type="entry name" value="METHYLMALONYL-COA MUTASE"/>
    <property type="match status" value="1"/>
</dbReference>
<dbReference type="Gene3D" id="1.10.287.130">
    <property type="match status" value="1"/>
</dbReference>
<evidence type="ECO:0000313" key="2">
    <source>
        <dbReference type="EMBL" id="TWT70155.1"/>
    </source>
</evidence>
<dbReference type="EMBL" id="SJPL01000001">
    <property type="protein sequence ID" value="TWT70155.1"/>
    <property type="molecule type" value="Genomic_DNA"/>
</dbReference>
<dbReference type="InterPro" id="IPR027417">
    <property type="entry name" value="P-loop_NTPase"/>
</dbReference>
<dbReference type="Pfam" id="PF03308">
    <property type="entry name" value="MeaB"/>
    <property type="match status" value="1"/>
</dbReference>
<name>A0A5C5Y779_9PLAN</name>
<dbReference type="NCBIfam" id="NF006958">
    <property type="entry name" value="PRK09435.1"/>
    <property type="match status" value="1"/>
</dbReference>
<evidence type="ECO:0000256" key="1">
    <source>
        <dbReference type="ARBA" id="ARBA00009625"/>
    </source>
</evidence>
<sequence>MTDRPTANSKARARNRPTADDYFQGIRDRNLSMLARAFTLVESSSPRHLKVAEELLTRLMPLTGNALRIGITGAPGAGKSTFIEAFGLLLVRQGKRVAVLAVDPSSGVSGGSILGDKTRMTNLSSEKDAFIRPSPSAGTLGGVAHKTRECMLIAEAAGFDVILIETVGVGQSETMVADMTDCFLGLMLPGAGDELQGIKRGLLELVDVIAVNKADGKNKDAAELAARQYHNALDSITGRHFDDAPAILTCSARENLDIDKVWKAIEKRCRLRKDSGDFQRRRQQQNLRWLWSIVEDQLRHVMHTHPAVQAICNDVETNVLDGSMPPAAGARRLFSALNLDPSNL</sequence>
<comment type="similarity">
    <text evidence="1">Belongs to the SIMIBI class G3E GTPase family. ArgK/MeaB subfamily.</text>
</comment>
<organism evidence="2 3">
    <name type="scientific">Crateriforma conspicua</name>
    <dbReference type="NCBI Taxonomy" id="2527996"/>
    <lineage>
        <taxon>Bacteria</taxon>
        <taxon>Pseudomonadati</taxon>
        <taxon>Planctomycetota</taxon>
        <taxon>Planctomycetia</taxon>
        <taxon>Planctomycetales</taxon>
        <taxon>Planctomycetaceae</taxon>
        <taxon>Crateriforma</taxon>
    </lineage>
</organism>
<dbReference type="NCBIfam" id="TIGR00750">
    <property type="entry name" value="lao"/>
    <property type="match status" value="1"/>
</dbReference>
<evidence type="ECO:0000313" key="3">
    <source>
        <dbReference type="Proteomes" id="UP000317238"/>
    </source>
</evidence>
<protein>
    <submittedName>
        <fullName evidence="2">Putative GTPase ArgK</fullName>
        <ecNumber evidence="2">3.6.-.-</ecNumber>
    </submittedName>
</protein>
<reference evidence="2 3" key="1">
    <citation type="submission" date="2019-02" db="EMBL/GenBank/DDBJ databases">
        <title>Deep-cultivation of Planctomycetes and their phenomic and genomic characterization uncovers novel biology.</title>
        <authorList>
            <person name="Wiegand S."/>
            <person name="Jogler M."/>
            <person name="Boedeker C."/>
            <person name="Pinto D."/>
            <person name="Vollmers J."/>
            <person name="Rivas-Marin E."/>
            <person name="Kohn T."/>
            <person name="Peeters S.H."/>
            <person name="Heuer A."/>
            <person name="Rast P."/>
            <person name="Oberbeckmann S."/>
            <person name="Bunk B."/>
            <person name="Jeske O."/>
            <person name="Meyerdierks A."/>
            <person name="Storesund J.E."/>
            <person name="Kallscheuer N."/>
            <person name="Luecker S."/>
            <person name="Lage O.M."/>
            <person name="Pohl T."/>
            <person name="Merkel B.J."/>
            <person name="Hornburger P."/>
            <person name="Mueller R.-W."/>
            <person name="Bruemmer F."/>
            <person name="Labrenz M."/>
            <person name="Spormann A.M."/>
            <person name="Op Den Camp H."/>
            <person name="Overmann J."/>
            <person name="Amann R."/>
            <person name="Jetten M.S.M."/>
            <person name="Mascher T."/>
            <person name="Medema M.H."/>
            <person name="Devos D.P."/>
            <person name="Kaster A.-K."/>
            <person name="Ovreas L."/>
            <person name="Rohde M."/>
            <person name="Galperin M.Y."/>
            <person name="Jogler C."/>
        </authorList>
    </citation>
    <scope>NUCLEOTIDE SEQUENCE [LARGE SCALE GENOMIC DNA]</scope>
    <source>
        <strain evidence="2 3">Pan14r</strain>
    </source>
</reference>